<sequence>MVSRHPLVFFMSDLHRHGIGNTGWFDDDSPRALAGRCLIDALEYLRTATKFAAKDWHVVNANAARIVHQCLTDAPLARLDILDRVTPAIEEICASIVASRQHRVPFYGDDFWDWASVVDALCEVQKVSVTAAEVARRELDQLRRTVHTRMPSGLSVGDPEHEWFGPAIATRAYRLLDARSVGFDPDLRSELQAQALDHIERGRYRGRQVTPWQVSWHYGQVVGEFQRAASEQAAELADFSWLAVPLEPSKRALVLARILQGAYAVKDRRTVLQALEELYRCETPARPLGQGVIGASVEASLDVLEALWPQFDDREKASVNAMLDALRFLYAKANTIGFVVETPEDIECLIRAMGSGTLIEQRNAGRAIIRHSCFHAVVCQGRSMAEVASATATAIEEHGARWLIMPGRAHALGSSMPHTMGGPHFVGAGAGDLLIATSVAPFRIQTKVRDALSIAEPPFPGGRGMIIPSDPELCRLAHESAEGRLNEKIGHFFEGMTVTRDRDGKDADIVAAFPGALAADGAAYVMALICLSRGVPCLAIQSLGNDAGSPTSAGTTYDAACRLAVNVAETLCRRW</sequence>
<dbReference type="InterPro" id="IPR035994">
    <property type="entry name" value="Nucleoside_phosphorylase_sf"/>
</dbReference>
<dbReference type="SUPFAM" id="SSF53167">
    <property type="entry name" value="Purine and uridine phosphorylases"/>
    <property type="match status" value="1"/>
</dbReference>
<dbReference type="EMBL" id="CP088156">
    <property type="protein sequence ID" value="UFZ08180.1"/>
    <property type="molecule type" value="Genomic_DNA"/>
</dbReference>
<dbReference type="RefSeq" id="WP_231327629.1">
    <property type="nucleotide sequence ID" value="NZ_CP088156.1"/>
</dbReference>
<dbReference type="Gene3D" id="3.40.50.1580">
    <property type="entry name" value="Nucleoside phosphorylase domain"/>
    <property type="match status" value="1"/>
</dbReference>
<organism evidence="1 2">
    <name type="scientific">Bradyrhizobium ontarionense</name>
    <dbReference type="NCBI Taxonomy" id="2898149"/>
    <lineage>
        <taxon>Bacteria</taxon>
        <taxon>Pseudomonadati</taxon>
        <taxon>Pseudomonadota</taxon>
        <taxon>Alphaproteobacteria</taxon>
        <taxon>Hyphomicrobiales</taxon>
        <taxon>Nitrobacteraceae</taxon>
        <taxon>Bradyrhizobium</taxon>
    </lineage>
</organism>
<name>A0ABY3RL07_9BRAD</name>
<keyword evidence="2" id="KW-1185">Reference proteome</keyword>
<dbReference type="Proteomes" id="UP001431010">
    <property type="component" value="Chromosome"/>
</dbReference>
<reference evidence="1" key="1">
    <citation type="journal article" date="2024" name="Antonie Van Leeuwenhoek">
        <title>Bradyrhizobium ontarionense sp. nov., a novel bacterial symbiont isolated from Aeschynomene indica (Indian jointvetch), harbours photosynthesis, nitrogen fixation and nitrous oxide (N2O) reductase genes.</title>
        <authorList>
            <person name="Bromfield E.S.P."/>
            <person name="Cloutier S."/>
        </authorList>
    </citation>
    <scope>NUCLEOTIDE SEQUENCE</scope>
    <source>
        <strain evidence="1">A19</strain>
    </source>
</reference>
<evidence type="ECO:0000313" key="1">
    <source>
        <dbReference type="EMBL" id="UFZ08180.1"/>
    </source>
</evidence>
<evidence type="ECO:0008006" key="3">
    <source>
        <dbReference type="Google" id="ProtNLM"/>
    </source>
</evidence>
<protein>
    <recommendedName>
        <fullName evidence="3">Nucleoside phosphorylase domain-containing protein</fullName>
    </recommendedName>
</protein>
<gene>
    <name evidence="1" type="ORF">LQG66_18645</name>
</gene>
<evidence type="ECO:0000313" key="2">
    <source>
        <dbReference type="Proteomes" id="UP001431010"/>
    </source>
</evidence>
<proteinExistence type="predicted"/>
<accession>A0ABY3RL07</accession>